<dbReference type="InterPro" id="IPR017930">
    <property type="entry name" value="Myb_dom"/>
</dbReference>
<organism evidence="7 8">
    <name type="scientific">Dioscorea zingiberensis</name>
    <dbReference type="NCBI Taxonomy" id="325984"/>
    <lineage>
        <taxon>Eukaryota</taxon>
        <taxon>Viridiplantae</taxon>
        <taxon>Streptophyta</taxon>
        <taxon>Embryophyta</taxon>
        <taxon>Tracheophyta</taxon>
        <taxon>Spermatophyta</taxon>
        <taxon>Magnoliopsida</taxon>
        <taxon>Liliopsida</taxon>
        <taxon>Dioscoreales</taxon>
        <taxon>Dioscoreaceae</taxon>
        <taxon>Dioscorea</taxon>
    </lineage>
</organism>
<reference evidence="7" key="1">
    <citation type="submission" date="2021-03" db="EMBL/GenBank/DDBJ databases">
        <authorList>
            <person name="Li Z."/>
            <person name="Yang C."/>
        </authorList>
    </citation>
    <scope>NUCLEOTIDE SEQUENCE</scope>
    <source>
        <strain evidence="7">Dzin_1.0</strain>
        <tissue evidence="7">Leaf</tissue>
    </source>
</reference>
<dbReference type="NCBIfam" id="TIGR01557">
    <property type="entry name" value="myb_SHAQKYF"/>
    <property type="match status" value="1"/>
</dbReference>
<dbReference type="Gene3D" id="1.10.10.60">
    <property type="entry name" value="Homeodomain-like"/>
    <property type="match status" value="1"/>
</dbReference>
<evidence type="ECO:0000256" key="4">
    <source>
        <dbReference type="ARBA" id="ARBA00023242"/>
    </source>
</evidence>
<dbReference type="GO" id="GO:0003700">
    <property type="term" value="F:DNA-binding transcription factor activity"/>
    <property type="evidence" value="ECO:0007669"/>
    <property type="project" value="InterPro"/>
</dbReference>
<name>A0A9D5CT55_9LILI</name>
<proteinExistence type="predicted"/>
<dbReference type="PROSITE" id="PS51294">
    <property type="entry name" value="HTH_MYB"/>
    <property type="match status" value="1"/>
</dbReference>
<keyword evidence="8" id="KW-1185">Reference proteome</keyword>
<dbReference type="Pfam" id="PF00249">
    <property type="entry name" value="Myb_DNA-binding"/>
    <property type="match status" value="1"/>
</dbReference>
<protein>
    <recommendedName>
        <fullName evidence="6">HTH myb-type domain-containing protein</fullName>
    </recommendedName>
</protein>
<dbReference type="FunFam" id="1.10.10.60:FF:000002">
    <property type="entry name" value="Myb family transcription factor"/>
    <property type="match status" value="1"/>
</dbReference>
<dbReference type="Proteomes" id="UP001085076">
    <property type="component" value="Miscellaneous, Linkage group lg03"/>
</dbReference>
<gene>
    <name evidence="7" type="ORF">J5N97_014860</name>
</gene>
<dbReference type="PANTHER" id="PTHR31314:SF128">
    <property type="entry name" value="OS11G0106100 PROTEIN"/>
    <property type="match status" value="1"/>
</dbReference>
<keyword evidence="1" id="KW-0805">Transcription regulation</keyword>
<evidence type="ECO:0000313" key="7">
    <source>
        <dbReference type="EMBL" id="KAJ0979386.1"/>
    </source>
</evidence>
<keyword evidence="2" id="KW-0238">DNA-binding</keyword>
<dbReference type="InterPro" id="IPR006447">
    <property type="entry name" value="Myb_dom_plants"/>
</dbReference>
<feature type="compositionally biased region" description="Low complexity" evidence="5">
    <location>
        <begin position="27"/>
        <end position="36"/>
    </location>
</feature>
<sequence length="281" mass="32691">MTSNSSEDFPMNLYEKDEDEDEDESTRNGGSSSNSTLENIERKPVRQYTRSRTPRLRWSPDLHLSFVHAVERLGGPERATPKFVLQLMNVRGLSISHVKSHLQMYRSRKSDEDGQDTIEDKQQQIQNFSQVLPMPQVLNQSPITSSRYGSYPLNNQGYWGMNWHRNGAMGTAMDMRPIMFGDRQELTRNQNYNMNNSIEAHNEPREFQFMQDHKLQEDQFSARHESTDQRDVRWEGDVAEDGVDLNLRLSLAVKPEKKKRKCENEEVESSLSLSWFSPSKD</sequence>
<dbReference type="EMBL" id="JAGGNH010000003">
    <property type="protein sequence ID" value="KAJ0979386.1"/>
    <property type="molecule type" value="Genomic_DNA"/>
</dbReference>
<dbReference type="SUPFAM" id="SSF46689">
    <property type="entry name" value="Homeodomain-like"/>
    <property type="match status" value="1"/>
</dbReference>
<keyword evidence="4" id="KW-0539">Nucleus</keyword>
<dbReference type="GO" id="GO:0003677">
    <property type="term" value="F:DNA binding"/>
    <property type="evidence" value="ECO:0007669"/>
    <property type="project" value="UniProtKB-KW"/>
</dbReference>
<comment type="caution">
    <text evidence="7">The sequence shown here is derived from an EMBL/GenBank/DDBJ whole genome shotgun (WGS) entry which is preliminary data.</text>
</comment>
<dbReference type="InterPro" id="IPR009057">
    <property type="entry name" value="Homeodomain-like_sf"/>
</dbReference>
<reference evidence="7" key="2">
    <citation type="journal article" date="2022" name="Hortic Res">
        <title>The genome of Dioscorea zingiberensis sheds light on the biosynthesis, origin and evolution of the medicinally important diosgenin saponins.</title>
        <authorList>
            <person name="Li Y."/>
            <person name="Tan C."/>
            <person name="Li Z."/>
            <person name="Guo J."/>
            <person name="Li S."/>
            <person name="Chen X."/>
            <person name="Wang C."/>
            <person name="Dai X."/>
            <person name="Yang H."/>
            <person name="Song W."/>
            <person name="Hou L."/>
            <person name="Xu J."/>
            <person name="Tong Z."/>
            <person name="Xu A."/>
            <person name="Yuan X."/>
            <person name="Wang W."/>
            <person name="Yang Q."/>
            <person name="Chen L."/>
            <person name="Sun Z."/>
            <person name="Wang K."/>
            <person name="Pan B."/>
            <person name="Chen J."/>
            <person name="Bao Y."/>
            <person name="Liu F."/>
            <person name="Qi X."/>
            <person name="Gang D.R."/>
            <person name="Wen J."/>
            <person name="Li J."/>
        </authorList>
    </citation>
    <scope>NUCLEOTIDE SEQUENCE</scope>
    <source>
        <strain evidence="7">Dzin_1.0</strain>
    </source>
</reference>
<evidence type="ECO:0000256" key="5">
    <source>
        <dbReference type="SAM" id="MobiDB-lite"/>
    </source>
</evidence>
<evidence type="ECO:0000256" key="3">
    <source>
        <dbReference type="ARBA" id="ARBA00023163"/>
    </source>
</evidence>
<evidence type="ECO:0000313" key="8">
    <source>
        <dbReference type="Proteomes" id="UP001085076"/>
    </source>
</evidence>
<keyword evidence="3" id="KW-0804">Transcription</keyword>
<evidence type="ECO:0000259" key="6">
    <source>
        <dbReference type="PROSITE" id="PS51294"/>
    </source>
</evidence>
<feature type="compositionally biased region" description="Low complexity" evidence="5">
    <location>
        <begin position="269"/>
        <end position="281"/>
    </location>
</feature>
<feature type="domain" description="HTH myb-type" evidence="6">
    <location>
        <begin position="50"/>
        <end position="110"/>
    </location>
</feature>
<evidence type="ECO:0000256" key="2">
    <source>
        <dbReference type="ARBA" id="ARBA00023125"/>
    </source>
</evidence>
<feature type="region of interest" description="Disordered" evidence="5">
    <location>
        <begin position="255"/>
        <end position="281"/>
    </location>
</feature>
<dbReference type="InterPro" id="IPR046955">
    <property type="entry name" value="PHR1-like"/>
</dbReference>
<feature type="region of interest" description="Disordered" evidence="5">
    <location>
        <begin position="1"/>
        <end position="52"/>
    </location>
</feature>
<accession>A0A9D5CT55</accession>
<dbReference type="AlphaFoldDB" id="A0A9D5CT55"/>
<evidence type="ECO:0000256" key="1">
    <source>
        <dbReference type="ARBA" id="ARBA00023015"/>
    </source>
</evidence>
<dbReference type="PANTHER" id="PTHR31314">
    <property type="entry name" value="MYB FAMILY TRANSCRIPTION FACTOR PHL7-LIKE"/>
    <property type="match status" value="1"/>
</dbReference>
<dbReference type="OrthoDB" id="551907at2759"/>
<dbReference type="InterPro" id="IPR001005">
    <property type="entry name" value="SANT/Myb"/>
</dbReference>